<sequence>MADSFQFRFLNFSQLRLLITMNSILHDGFFHQHDHHQQGDHHEHPADNLIQPPKVSLRTMSKSDPHLDIPHLLVSQDEAHPSLNKIMSNLQHVHEGLKTPMSSQPNLQALRRENEFQDKNVSSAALLSQESLHQPPLRKSSSAIDWNGAVVEATRKTSRQFDWQAALFDNSRKQSFSNLHPFAQAASQHQGGLVMTTLDNKQQQGMSVATQQMPQQQNNFAQTLAQSASTASAPAATTAPATAPAPAPGSRGAHLFGGVFHRGFFSKPVERTEEENYRYLMALDR</sequence>
<evidence type="ECO:0000313" key="3">
    <source>
        <dbReference type="Proteomes" id="UP000827892"/>
    </source>
</evidence>
<dbReference type="EMBL" id="CP090896">
    <property type="protein sequence ID" value="ULT81982.1"/>
    <property type="molecule type" value="Genomic_DNA"/>
</dbReference>
<name>A0AAE8ZMB8_CAEBR</name>
<protein>
    <submittedName>
        <fullName evidence="2">Uncharacterized protein</fullName>
    </submittedName>
</protein>
<organism evidence="2 3">
    <name type="scientific">Caenorhabditis briggsae</name>
    <dbReference type="NCBI Taxonomy" id="6238"/>
    <lineage>
        <taxon>Eukaryota</taxon>
        <taxon>Metazoa</taxon>
        <taxon>Ecdysozoa</taxon>
        <taxon>Nematoda</taxon>
        <taxon>Chromadorea</taxon>
        <taxon>Rhabditida</taxon>
        <taxon>Rhabditina</taxon>
        <taxon>Rhabditomorpha</taxon>
        <taxon>Rhabditoidea</taxon>
        <taxon>Rhabditidae</taxon>
        <taxon>Peloderinae</taxon>
        <taxon>Caenorhabditis</taxon>
    </lineage>
</organism>
<gene>
    <name evidence="2" type="ORF">L3Y34_011743</name>
</gene>
<feature type="compositionally biased region" description="Low complexity" evidence="1">
    <location>
        <begin position="220"/>
        <end position="244"/>
    </location>
</feature>
<feature type="region of interest" description="Disordered" evidence="1">
    <location>
        <begin position="220"/>
        <end position="250"/>
    </location>
</feature>
<accession>A0AAE8ZMB8</accession>
<proteinExistence type="predicted"/>
<dbReference type="Proteomes" id="UP000827892">
    <property type="component" value="Chromosome X"/>
</dbReference>
<reference evidence="2 3" key="1">
    <citation type="submission" date="2022-05" db="EMBL/GenBank/DDBJ databases">
        <title>Chromosome-level reference genomes for two strains of Caenorhabditis briggsae: an improved platform for comparative genomics.</title>
        <authorList>
            <person name="Stevens L."/>
            <person name="Andersen E.C."/>
        </authorList>
    </citation>
    <scope>NUCLEOTIDE SEQUENCE [LARGE SCALE GENOMIC DNA]</scope>
    <source>
        <strain evidence="2">QX1410_ONT</strain>
        <tissue evidence="2">Whole-organism</tissue>
    </source>
</reference>
<evidence type="ECO:0000256" key="1">
    <source>
        <dbReference type="SAM" id="MobiDB-lite"/>
    </source>
</evidence>
<dbReference type="AlphaFoldDB" id="A0AAE8ZMB8"/>
<evidence type="ECO:0000313" key="2">
    <source>
        <dbReference type="EMBL" id="ULT81982.1"/>
    </source>
</evidence>